<evidence type="ECO:0000313" key="5">
    <source>
        <dbReference type="Proteomes" id="UP000321424"/>
    </source>
</evidence>
<feature type="region of interest" description="Disordered" evidence="1">
    <location>
        <begin position="523"/>
        <end position="550"/>
    </location>
</feature>
<dbReference type="InterPro" id="IPR050237">
    <property type="entry name" value="ATP-dep_AMP-bd_enzyme"/>
</dbReference>
<keyword evidence="5" id="KW-1185">Reference proteome</keyword>
<evidence type="ECO:0000259" key="3">
    <source>
        <dbReference type="Pfam" id="PF13193"/>
    </source>
</evidence>
<proteinExistence type="predicted"/>
<dbReference type="GO" id="GO:0016878">
    <property type="term" value="F:acid-thiol ligase activity"/>
    <property type="evidence" value="ECO:0007669"/>
    <property type="project" value="UniProtKB-ARBA"/>
</dbReference>
<sequence>MSYNIADLVEHAIDLMPDRVALADDGREVTYAQLEERANKLAHYLLEHGVQPGDKVGIYSRNTIEAVEAMVAVFKARAVMINVNFRYVENELQYIFDNSDMVALIHERRYSDRVAGVRPNTPQLKTVLVVDDDTTGSIATAADSVEYETALAASSGERDFGPRSPDDIFMLYTGGTTGLPKGVMWRHEDWWRVLGGGINFITGEPIEDEWQQSKTGAANNPQMVRFPIPPMIHGGSQTATFHSLFDGGKAVMLPEFSGHGVWQAIDRHKINLIFITGDAMARPMLDALIEGNPETGQPYDLSSLYVMASSAALFSPALKDQFVELLPNRLISDSIGSSETGFGGLSIVAKGVNHTGGPRVKIDASTQVLDEQGNPVEPGSGQVGLLARSGHIPLGYYKDEAKSAATFKVFNGIRYAIPGDYARVEEDGTVTMLGRGSVSINSGGEKIYPEEVEGALKTHPEIFDALVVGVEDQRWGQRVVAVVQCRGENHPTIEELRPFLTKEIAPYKLPRSLWFVDEIKRSPAGKPDYRWAKSQTESRPADEHAEASSK</sequence>
<dbReference type="InterPro" id="IPR025110">
    <property type="entry name" value="AMP-bd_C"/>
</dbReference>
<evidence type="ECO:0000313" key="4">
    <source>
        <dbReference type="EMBL" id="GEM38683.1"/>
    </source>
</evidence>
<reference evidence="4 5" key="1">
    <citation type="submission" date="2019-07" db="EMBL/GenBank/DDBJ databases">
        <title>Whole genome shotgun sequence of Nocardia ninae NBRC 108245.</title>
        <authorList>
            <person name="Hosoyama A."/>
            <person name="Uohara A."/>
            <person name="Ohji S."/>
            <person name="Ichikawa N."/>
        </authorList>
    </citation>
    <scope>NUCLEOTIDE SEQUENCE [LARGE SCALE GENOMIC DNA]</scope>
    <source>
        <strain evidence="4 5">NBRC 108245</strain>
    </source>
</reference>
<dbReference type="OrthoDB" id="3443462at2"/>
<dbReference type="EMBL" id="BJXA01000017">
    <property type="protein sequence ID" value="GEM38683.1"/>
    <property type="molecule type" value="Genomic_DNA"/>
</dbReference>
<dbReference type="PANTHER" id="PTHR43767">
    <property type="entry name" value="LONG-CHAIN-FATTY-ACID--COA LIGASE"/>
    <property type="match status" value="1"/>
</dbReference>
<dbReference type="InterPro" id="IPR000873">
    <property type="entry name" value="AMP-dep_synth/lig_dom"/>
</dbReference>
<dbReference type="AlphaFoldDB" id="A0A511MDD5"/>
<dbReference type="SUPFAM" id="SSF56801">
    <property type="entry name" value="Acetyl-CoA synthetase-like"/>
    <property type="match status" value="1"/>
</dbReference>
<dbReference type="Gene3D" id="3.40.50.12780">
    <property type="entry name" value="N-terminal domain of ligase-like"/>
    <property type="match status" value="1"/>
</dbReference>
<gene>
    <name evidence="4" type="ORF">NN4_32020</name>
</gene>
<protein>
    <submittedName>
        <fullName evidence="4">Acyl-CoA synthetase</fullName>
    </submittedName>
</protein>
<feature type="compositionally biased region" description="Basic and acidic residues" evidence="1">
    <location>
        <begin position="539"/>
        <end position="550"/>
    </location>
</feature>
<dbReference type="NCBIfam" id="NF005863">
    <property type="entry name" value="PRK07798.1"/>
    <property type="match status" value="1"/>
</dbReference>
<comment type="caution">
    <text evidence="4">The sequence shown here is derived from an EMBL/GenBank/DDBJ whole genome shotgun (WGS) entry which is preliminary data.</text>
</comment>
<feature type="domain" description="AMP-binding enzyme C-terminal" evidence="3">
    <location>
        <begin position="451"/>
        <end position="526"/>
    </location>
</feature>
<dbReference type="PROSITE" id="PS00455">
    <property type="entry name" value="AMP_BINDING"/>
    <property type="match status" value="1"/>
</dbReference>
<dbReference type="Pfam" id="PF00501">
    <property type="entry name" value="AMP-binding"/>
    <property type="match status" value="1"/>
</dbReference>
<name>A0A511MDD5_9NOCA</name>
<accession>A0A511MDD5</accession>
<dbReference type="Gene3D" id="3.30.300.30">
    <property type="match status" value="1"/>
</dbReference>
<dbReference type="Proteomes" id="UP000321424">
    <property type="component" value="Unassembled WGS sequence"/>
</dbReference>
<dbReference type="InterPro" id="IPR042099">
    <property type="entry name" value="ANL_N_sf"/>
</dbReference>
<organism evidence="4 5">
    <name type="scientific">Nocardia ninae NBRC 108245</name>
    <dbReference type="NCBI Taxonomy" id="1210091"/>
    <lineage>
        <taxon>Bacteria</taxon>
        <taxon>Bacillati</taxon>
        <taxon>Actinomycetota</taxon>
        <taxon>Actinomycetes</taxon>
        <taxon>Mycobacteriales</taxon>
        <taxon>Nocardiaceae</taxon>
        <taxon>Nocardia</taxon>
    </lineage>
</organism>
<dbReference type="InterPro" id="IPR020845">
    <property type="entry name" value="AMP-binding_CS"/>
</dbReference>
<dbReference type="CDD" id="cd05924">
    <property type="entry name" value="FACL_like_5"/>
    <property type="match status" value="1"/>
</dbReference>
<dbReference type="InterPro" id="IPR045851">
    <property type="entry name" value="AMP-bd_C_sf"/>
</dbReference>
<evidence type="ECO:0000256" key="1">
    <source>
        <dbReference type="SAM" id="MobiDB-lite"/>
    </source>
</evidence>
<dbReference type="Pfam" id="PF13193">
    <property type="entry name" value="AMP-binding_C"/>
    <property type="match status" value="1"/>
</dbReference>
<dbReference type="PANTHER" id="PTHR43767:SF1">
    <property type="entry name" value="NONRIBOSOMAL PEPTIDE SYNTHASE PES1 (EUROFUNG)-RELATED"/>
    <property type="match status" value="1"/>
</dbReference>
<feature type="domain" description="AMP-dependent synthetase/ligase" evidence="2">
    <location>
        <begin position="10"/>
        <end position="397"/>
    </location>
</feature>
<evidence type="ECO:0000259" key="2">
    <source>
        <dbReference type="Pfam" id="PF00501"/>
    </source>
</evidence>
<dbReference type="RefSeq" id="WP_147131170.1">
    <property type="nucleotide sequence ID" value="NZ_BJXA01000017.1"/>
</dbReference>